<dbReference type="AlphaFoldDB" id="A0A1V6URL2"/>
<dbReference type="Proteomes" id="UP000191500">
    <property type="component" value="Unassembled WGS sequence"/>
</dbReference>
<dbReference type="EMBL" id="MDDG01000005">
    <property type="protein sequence ID" value="OQE41040.1"/>
    <property type="molecule type" value="Genomic_DNA"/>
</dbReference>
<organism evidence="1 2">
    <name type="scientific">Penicillium coprophilum</name>
    <dbReference type="NCBI Taxonomy" id="36646"/>
    <lineage>
        <taxon>Eukaryota</taxon>
        <taxon>Fungi</taxon>
        <taxon>Dikarya</taxon>
        <taxon>Ascomycota</taxon>
        <taxon>Pezizomycotina</taxon>
        <taxon>Eurotiomycetes</taxon>
        <taxon>Eurotiomycetidae</taxon>
        <taxon>Eurotiales</taxon>
        <taxon>Aspergillaceae</taxon>
        <taxon>Penicillium</taxon>
    </lineage>
</organism>
<dbReference type="STRING" id="36646.A0A1V6URL2"/>
<keyword evidence="2" id="KW-1185">Reference proteome</keyword>
<name>A0A1V6URL2_9EURO</name>
<sequence>MYDPHKSLTLYFGLRSTFYIIYSPPPPHPQHSSNAAQMTSSLPWFRKGTDSGTIITLDKPLSSQWKILEKLNEPPWSKIRHMASVLSPRLSSCVVILDDLQRKQMRVYIQVPHRRTEMNDADTRGQQVTLWTPQELASLLDLTEQGSNTTPKLLGYKTCTQDHSGLVPGGFIIWLVWEIVPGLRLGDGDGAGPFWGLESYFIDRFSKAMEGEPRHLAEPAQRIATFELALPDIPVRWKDWGKDTSRWKW</sequence>
<proteinExistence type="predicted"/>
<reference evidence="2" key="1">
    <citation type="journal article" date="2017" name="Nat. Microbiol.">
        <title>Global analysis of biosynthetic gene clusters reveals vast potential of secondary metabolite production in Penicillium species.</title>
        <authorList>
            <person name="Nielsen J.C."/>
            <person name="Grijseels S."/>
            <person name="Prigent S."/>
            <person name="Ji B."/>
            <person name="Dainat J."/>
            <person name="Nielsen K.F."/>
            <person name="Frisvad J.C."/>
            <person name="Workman M."/>
            <person name="Nielsen J."/>
        </authorList>
    </citation>
    <scope>NUCLEOTIDE SEQUENCE [LARGE SCALE GENOMIC DNA]</scope>
    <source>
        <strain evidence="2">IBT 31321</strain>
    </source>
</reference>
<accession>A0A1V6URL2</accession>
<evidence type="ECO:0000313" key="2">
    <source>
        <dbReference type="Proteomes" id="UP000191500"/>
    </source>
</evidence>
<protein>
    <submittedName>
        <fullName evidence="1">Uncharacterized protein</fullName>
    </submittedName>
</protein>
<evidence type="ECO:0000313" key="1">
    <source>
        <dbReference type="EMBL" id="OQE41040.1"/>
    </source>
</evidence>
<gene>
    <name evidence="1" type="ORF">PENCOP_c005G00076</name>
</gene>
<comment type="caution">
    <text evidence="1">The sequence shown here is derived from an EMBL/GenBank/DDBJ whole genome shotgun (WGS) entry which is preliminary data.</text>
</comment>